<sequence>MNLSINRLFNTTALILLLLSSTSYAQWSDPPSDEIVIRGGWLFDGISNTRRQNKGIVIREGKIVEIDANIKGKALAATSVINLTDSKTILPGMIDLHAHYNFDLVDIGRVEEVVNNGIIFLANGVTSTWSAGEYYPERVLRQRDLIDSAKAIGPRLFASGPYFGGFRCEYSVKTAADNCSAWPNDITEEEMRAEVDKWAARGVISIKIKQATPGETKILIEQAHKHGMTTTGHLANYEWEYDVHPRDAILMGLDRLEHQITLGSGGEESADMEQMIDLILQYQVYYDANLQM</sequence>
<dbReference type="AlphaFoldDB" id="A0A382HM62"/>
<gene>
    <name evidence="2" type="ORF">METZ01_LOCUS240891</name>
</gene>
<dbReference type="PANTHER" id="PTHR43135:SF3">
    <property type="entry name" value="ALPHA-D-RIBOSE 1-METHYLPHOSPHONATE 5-TRIPHOSPHATE DIPHOSPHATASE"/>
    <property type="match status" value="1"/>
</dbReference>
<feature type="non-terminal residue" evidence="2">
    <location>
        <position position="292"/>
    </location>
</feature>
<proteinExistence type="predicted"/>
<reference evidence="2" key="1">
    <citation type="submission" date="2018-05" db="EMBL/GenBank/DDBJ databases">
        <authorList>
            <person name="Lanie J.A."/>
            <person name="Ng W.-L."/>
            <person name="Kazmierczak K.M."/>
            <person name="Andrzejewski T.M."/>
            <person name="Davidsen T.M."/>
            <person name="Wayne K.J."/>
            <person name="Tettelin H."/>
            <person name="Glass J.I."/>
            <person name="Rusch D."/>
            <person name="Podicherti R."/>
            <person name="Tsui H.-C.T."/>
            <person name="Winkler M.E."/>
        </authorList>
    </citation>
    <scope>NUCLEOTIDE SEQUENCE</scope>
</reference>
<accession>A0A382HM62</accession>
<evidence type="ECO:0000259" key="1">
    <source>
        <dbReference type="Pfam" id="PF01979"/>
    </source>
</evidence>
<dbReference type="Gene3D" id="3.20.20.140">
    <property type="entry name" value="Metal-dependent hydrolases"/>
    <property type="match status" value="1"/>
</dbReference>
<feature type="domain" description="Amidohydrolase-related" evidence="1">
    <location>
        <begin position="88"/>
        <end position="241"/>
    </location>
</feature>
<protein>
    <recommendedName>
        <fullName evidence="1">Amidohydrolase-related domain-containing protein</fullName>
    </recommendedName>
</protein>
<evidence type="ECO:0000313" key="2">
    <source>
        <dbReference type="EMBL" id="SVB88037.1"/>
    </source>
</evidence>
<dbReference type="GO" id="GO:0016810">
    <property type="term" value="F:hydrolase activity, acting on carbon-nitrogen (but not peptide) bonds"/>
    <property type="evidence" value="ECO:0007669"/>
    <property type="project" value="InterPro"/>
</dbReference>
<dbReference type="InterPro" id="IPR051781">
    <property type="entry name" value="Metallo-dep_Hydrolase"/>
</dbReference>
<dbReference type="InterPro" id="IPR006680">
    <property type="entry name" value="Amidohydro-rel"/>
</dbReference>
<dbReference type="EMBL" id="UINC01061935">
    <property type="protein sequence ID" value="SVB88037.1"/>
    <property type="molecule type" value="Genomic_DNA"/>
</dbReference>
<organism evidence="2">
    <name type="scientific">marine metagenome</name>
    <dbReference type="NCBI Taxonomy" id="408172"/>
    <lineage>
        <taxon>unclassified sequences</taxon>
        <taxon>metagenomes</taxon>
        <taxon>ecological metagenomes</taxon>
    </lineage>
</organism>
<dbReference type="InterPro" id="IPR011059">
    <property type="entry name" value="Metal-dep_hydrolase_composite"/>
</dbReference>
<dbReference type="Pfam" id="PF01979">
    <property type="entry name" value="Amidohydro_1"/>
    <property type="match status" value="1"/>
</dbReference>
<dbReference type="SUPFAM" id="SSF51556">
    <property type="entry name" value="Metallo-dependent hydrolases"/>
    <property type="match status" value="1"/>
</dbReference>
<dbReference type="PANTHER" id="PTHR43135">
    <property type="entry name" value="ALPHA-D-RIBOSE 1-METHYLPHOSPHONATE 5-TRIPHOSPHATE DIPHOSPHATASE"/>
    <property type="match status" value="1"/>
</dbReference>
<dbReference type="SUPFAM" id="SSF51338">
    <property type="entry name" value="Composite domain of metallo-dependent hydrolases"/>
    <property type="match status" value="1"/>
</dbReference>
<dbReference type="Gene3D" id="2.30.40.10">
    <property type="entry name" value="Urease, subunit C, domain 1"/>
    <property type="match status" value="1"/>
</dbReference>
<name>A0A382HM62_9ZZZZ</name>
<dbReference type="InterPro" id="IPR032466">
    <property type="entry name" value="Metal_Hydrolase"/>
</dbReference>